<dbReference type="Proteomes" id="UP000236316">
    <property type="component" value="Segment"/>
</dbReference>
<organism evidence="1">
    <name type="scientific">Orpheovirus IHUMI-LCC2</name>
    <dbReference type="NCBI Taxonomy" id="2023057"/>
    <lineage>
        <taxon>Viruses</taxon>
        <taxon>Varidnaviria</taxon>
        <taxon>Bamfordvirae</taxon>
        <taxon>Nucleocytoviricota</taxon>
        <taxon>Megaviricetes</taxon>
        <taxon>Pimascovirales</taxon>
        <taxon>Ocovirineae</taxon>
        <taxon>Orpheoviridae</taxon>
        <taxon>Alphaorpheovirus</taxon>
        <taxon>Alphaorpheovirus massiliense</taxon>
    </lineage>
</organism>
<keyword evidence="2" id="KW-1185">Reference proteome</keyword>
<name>A0A2I2L374_9VIRU</name>
<dbReference type="EMBL" id="LT906555">
    <property type="protein sequence ID" value="SNW61967.1"/>
    <property type="molecule type" value="Genomic_DNA"/>
</dbReference>
<proteinExistence type="predicted"/>
<dbReference type="GeneID" id="35382429"/>
<protein>
    <submittedName>
        <fullName evidence="1">Uncharacterized protein</fullName>
    </submittedName>
</protein>
<reference evidence="1" key="1">
    <citation type="submission" date="2017-08" db="EMBL/GenBank/DDBJ databases">
        <authorList>
            <consortium name="Urmite Genomes"/>
        </authorList>
    </citation>
    <scope>NUCLEOTIDE SEQUENCE [LARGE SCALE GENOMIC DNA]</scope>
    <source>
        <strain evidence="1">IHUMI-LCC2</strain>
    </source>
</reference>
<dbReference type="RefSeq" id="YP_009448269.1">
    <property type="nucleotide sequence ID" value="NC_036594.1"/>
</dbReference>
<dbReference type="KEGG" id="vg:35382429"/>
<evidence type="ECO:0000313" key="2">
    <source>
        <dbReference type="Proteomes" id="UP000236316"/>
    </source>
</evidence>
<accession>A0A2I2L374</accession>
<gene>
    <name evidence="1" type="ORF">ORPV_63</name>
</gene>
<evidence type="ECO:0000313" key="1">
    <source>
        <dbReference type="EMBL" id="SNW61967.1"/>
    </source>
</evidence>
<sequence length="145" mass="17356">MDEEARKKLLCRWNESKHNLKGLLVVDTTNIHPLHPLKISILCIQCAKLIYERRYDDALKLLDDNTPTWDESEISNLTKEQFQGFYLVYQQERYGKVESQEPLIIEYLRKCRDKTLFIDNIEEIDKKYKNIILGAYLMYKNIKHC</sequence>